<evidence type="ECO:0000313" key="1">
    <source>
        <dbReference type="EMBL" id="QCP50723.1"/>
    </source>
</evidence>
<reference evidence="1 2" key="1">
    <citation type="submission" date="2019-05" db="EMBL/GenBank/DDBJ databases">
        <title>Burkholderia sp. DHOD12, isolated from subtropical forest soil.</title>
        <authorList>
            <person name="Gao Z.-H."/>
            <person name="Qiu L.-H."/>
        </authorList>
    </citation>
    <scope>NUCLEOTIDE SEQUENCE [LARGE SCALE GENOMIC DNA]</scope>
    <source>
        <strain evidence="1 2">DHOD12</strain>
    </source>
</reference>
<protein>
    <submittedName>
        <fullName evidence="1">Uncharacterized protein</fullName>
    </submittedName>
</protein>
<dbReference type="Proteomes" id="UP000298656">
    <property type="component" value="Chromosome 1"/>
</dbReference>
<name>A0A4P8ITR7_9BURK</name>
<organism evidence="1 2">
    <name type="scientific">Trinickia violacea</name>
    <dbReference type="NCBI Taxonomy" id="2571746"/>
    <lineage>
        <taxon>Bacteria</taxon>
        <taxon>Pseudomonadati</taxon>
        <taxon>Pseudomonadota</taxon>
        <taxon>Betaproteobacteria</taxon>
        <taxon>Burkholderiales</taxon>
        <taxon>Burkholderiaceae</taxon>
        <taxon>Trinickia</taxon>
    </lineage>
</organism>
<evidence type="ECO:0000313" key="2">
    <source>
        <dbReference type="Proteomes" id="UP000298656"/>
    </source>
</evidence>
<proteinExistence type="predicted"/>
<dbReference type="KEGG" id="tvl:FAZ95_17120"/>
<dbReference type="AlphaFoldDB" id="A0A4P8ITR7"/>
<accession>A0A4P8ITR7</accession>
<dbReference type="EMBL" id="CP040077">
    <property type="protein sequence ID" value="QCP50723.1"/>
    <property type="molecule type" value="Genomic_DNA"/>
</dbReference>
<gene>
    <name evidence="1" type="ORF">FAZ95_17120</name>
</gene>
<keyword evidence="2" id="KW-1185">Reference proteome</keyword>
<sequence>MANLFNRGDAATIAAEIVKAAVQSGSIRLMGSASEVGVAAAHATTDAKYLGTLIDKLADEITYLE</sequence>
<dbReference type="RefSeq" id="WP_137333534.1">
    <property type="nucleotide sequence ID" value="NZ_CP040077.1"/>
</dbReference>